<sequence length="107" mass="11616">MGDDAIIFPHESQWLSCGVGELWHEREVVDRATTTIMGFVVSHSYRLAEIVGLAVLCISVATRVELAPSDGVVGMSFNRSQMAGLRQFRGVDTGGGVCATCWADSYY</sequence>
<dbReference type="EMBL" id="JXTB01000040">
    <property type="protein sequence ID" value="PON72323.1"/>
    <property type="molecule type" value="Genomic_DNA"/>
</dbReference>
<organism evidence="1 2">
    <name type="scientific">Parasponia andersonii</name>
    <name type="common">Sponia andersonii</name>
    <dbReference type="NCBI Taxonomy" id="3476"/>
    <lineage>
        <taxon>Eukaryota</taxon>
        <taxon>Viridiplantae</taxon>
        <taxon>Streptophyta</taxon>
        <taxon>Embryophyta</taxon>
        <taxon>Tracheophyta</taxon>
        <taxon>Spermatophyta</taxon>
        <taxon>Magnoliopsida</taxon>
        <taxon>eudicotyledons</taxon>
        <taxon>Gunneridae</taxon>
        <taxon>Pentapetalae</taxon>
        <taxon>rosids</taxon>
        <taxon>fabids</taxon>
        <taxon>Rosales</taxon>
        <taxon>Cannabaceae</taxon>
        <taxon>Parasponia</taxon>
    </lineage>
</organism>
<evidence type="ECO:0000313" key="1">
    <source>
        <dbReference type="EMBL" id="PON72323.1"/>
    </source>
</evidence>
<dbReference type="AlphaFoldDB" id="A0A2P5DGE5"/>
<protein>
    <submittedName>
        <fullName evidence="1">Uncharacterized protein</fullName>
    </submittedName>
</protein>
<reference evidence="2" key="1">
    <citation type="submission" date="2016-06" db="EMBL/GenBank/DDBJ databases">
        <title>Parallel loss of symbiosis genes in relatives of nitrogen-fixing non-legume Parasponia.</title>
        <authorList>
            <person name="Van Velzen R."/>
            <person name="Holmer R."/>
            <person name="Bu F."/>
            <person name="Rutten L."/>
            <person name="Van Zeijl A."/>
            <person name="Liu W."/>
            <person name="Santuari L."/>
            <person name="Cao Q."/>
            <person name="Sharma T."/>
            <person name="Shen D."/>
            <person name="Roswanjaya Y."/>
            <person name="Wardhani T."/>
            <person name="Kalhor M.S."/>
            <person name="Jansen J."/>
            <person name="Van den Hoogen J."/>
            <person name="Gungor B."/>
            <person name="Hartog M."/>
            <person name="Hontelez J."/>
            <person name="Verver J."/>
            <person name="Yang W.-C."/>
            <person name="Schijlen E."/>
            <person name="Repin R."/>
            <person name="Schilthuizen M."/>
            <person name="Schranz E."/>
            <person name="Heidstra R."/>
            <person name="Miyata K."/>
            <person name="Fedorova E."/>
            <person name="Kohlen W."/>
            <person name="Bisseling T."/>
            <person name="Smit S."/>
            <person name="Geurts R."/>
        </authorList>
    </citation>
    <scope>NUCLEOTIDE SEQUENCE [LARGE SCALE GENOMIC DNA]</scope>
    <source>
        <strain evidence="2">cv. WU1-14</strain>
    </source>
</reference>
<proteinExistence type="predicted"/>
<accession>A0A2P5DGE5</accession>
<comment type="caution">
    <text evidence="1">The sequence shown here is derived from an EMBL/GenBank/DDBJ whole genome shotgun (WGS) entry which is preliminary data.</text>
</comment>
<keyword evidence="2" id="KW-1185">Reference proteome</keyword>
<gene>
    <name evidence="1" type="ORF">PanWU01x14_067140</name>
</gene>
<name>A0A2P5DGE5_PARAD</name>
<evidence type="ECO:0000313" key="2">
    <source>
        <dbReference type="Proteomes" id="UP000237105"/>
    </source>
</evidence>
<dbReference type="Proteomes" id="UP000237105">
    <property type="component" value="Unassembled WGS sequence"/>
</dbReference>